<dbReference type="InterPro" id="IPR029045">
    <property type="entry name" value="ClpP/crotonase-like_dom_sf"/>
</dbReference>
<keyword evidence="2 10" id="KW-0444">Lipid biosynthesis</keyword>
<dbReference type="PRINTS" id="PR01069">
    <property type="entry name" value="ACCCTRFRASEA"/>
</dbReference>
<protein>
    <recommendedName>
        <fullName evidence="10">Acetyl-coenzyme A carboxylase carboxyl transferase subunit alpha</fullName>
        <shortName evidence="10">ACCase subunit alpha</shortName>
        <shortName evidence="10">Acetyl-CoA carboxylase carboxyltransferase subunit alpha</shortName>
        <ecNumber evidence="10">2.1.3.15</ecNumber>
    </recommendedName>
</protein>
<dbReference type="PROSITE" id="PS50989">
    <property type="entry name" value="COA_CT_CTER"/>
    <property type="match status" value="1"/>
</dbReference>
<organism evidence="13 14">
    <name type="scientific">Rhizosaccharibacter radicis</name>
    <dbReference type="NCBI Taxonomy" id="2782605"/>
    <lineage>
        <taxon>Bacteria</taxon>
        <taxon>Pseudomonadati</taxon>
        <taxon>Pseudomonadota</taxon>
        <taxon>Alphaproteobacteria</taxon>
        <taxon>Acetobacterales</taxon>
        <taxon>Acetobacteraceae</taxon>
        <taxon>Rhizosaccharibacter</taxon>
    </lineage>
</organism>
<dbReference type="SUPFAM" id="SSF52096">
    <property type="entry name" value="ClpP/crotonase"/>
    <property type="match status" value="1"/>
</dbReference>
<dbReference type="Proteomes" id="UP001524547">
    <property type="component" value="Unassembled WGS sequence"/>
</dbReference>
<keyword evidence="5 10" id="KW-0276">Fatty acid metabolism</keyword>
<accession>A0ABT1VXI5</accession>
<evidence type="ECO:0000313" key="14">
    <source>
        <dbReference type="Proteomes" id="UP001524547"/>
    </source>
</evidence>
<evidence type="ECO:0000256" key="6">
    <source>
        <dbReference type="ARBA" id="ARBA00022840"/>
    </source>
</evidence>
<dbReference type="RefSeq" id="WP_422919100.1">
    <property type="nucleotide sequence ID" value="NZ_JAMZEJ010000003.1"/>
</dbReference>
<evidence type="ECO:0000256" key="1">
    <source>
        <dbReference type="ARBA" id="ARBA00004956"/>
    </source>
</evidence>
<feature type="region of interest" description="Disordered" evidence="11">
    <location>
        <begin position="23"/>
        <end position="51"/>
    </location>
</feature>
<keyword evidence="6 10" id="KW-0067">ATP-binding</keyword>
<dbReference type="PANTHER" id="PTHR42853:SF3">
    <property type="entry name" value="ACETYL-COENZYME A CARBOXYLASE CARBOXYL TRANSFERASE SUBUNIT ALPHA, CHLOROPLASTIC"/>
    <property type="match status" value="1"/>
</dbReference>
<evidence type="ECO:0000256" key="7">
    <source>
        <dbReference type="ARBA" id="ARBA00023098"/>
    </source>
</evidence>
<evidence type="ECO:0000256" key="4">
    <source>
        <dbReference type="ARBA" id="ARBA00022741"/>
    </source>
</evidence>
<comment type="caution">
    <text evidence="13">The sequence shown here is derived from an EMBL/GenBank/DDBJ whole genome shotgun (WGS) entry which is preliminary data.</text>
</comment>
<dbReference type="InterPro" id="IPR011763">
    <property type="entry name" value="COA_CT_C"/>
</dbReference>
<dbReference type="Pfam" id="PF03255">
    <property type="entry name" value="ACCA"/>
    <property type="match status" value="1"/>
</dbReference>
<evidence type="ECO:0000256" key="8">
    <source>
        <dbReference type="ARBA" id="ARBA00023160"/>
    </source>
</evidence>
<dbReference type="HAMAP" id="MF_00823">
    <property type="entry name" value="AcetylCoA_CT_alpha"/>
    <property type="match status" value="1"/>
</dbReference>
<dbReference type="Gene3D" id="3.90.226.10">
    <property type="entry name" value="2-enoyl-CoA Hydratase, Chain A, domain 1"/>
    <property type="match status" value="1"/>
</dbReference>
<dbReference type="GO" id="GO:0003989">
    <property type="term" value="F:acetyl-CoA carboxylase activity"/>
    <property type="evidence" value="ECO:0007669"/>
    <property type="project" value="UniProtKB-EC"/>
</dbReference>
<dbReference type="InterPro" id="IPR001095">
    <property type="entry name" value="Acetyl_CoA_COase_a_su"/>
</dbReference>
<keyword evidence="3 10" id="KW-0808">Transferase</keyword>
<gene>
    <name evidence="10" type="primary">accA</name>
    <name evidence="13" type="ORF">NFI88_05885</name>
</gene>
<evidence type="ECO:0000256" key="5">
    <source>
        <dbReference type="ARBA" id="ARBA00022832"/>
    </source>
</evidence>
<evidence type="ECO:0000256" key="10">
    <source>
        <dbReference type="HAMAP-Rule" id="MF_00823"/>
    </source>
</evidence>
<keyword evidence="4 10" id="KW-0547">Nucleotide-binding</keyword>
<dbReference type="EMBL" id="JAMZEJ010000003">
    <property type="protein sequence ID" value="MCQ8240373.1"/>
    <property type="molecule type" value="Genomic_DNA"/>
</dbReference>
<evidence type="ECO:0000256" key="11">
    <source>
        <dbReference type="SAM" id="MobiDB-lite"/>
    </source>
</evidence>
<evidence type="ECO:0000256" key="9">
    <source>
        <dbReference type="ARBA" id="ARBA00049152"/>
    </source>
</evidence>
<comment type="similarity">
    <text evidence="10">Belongs to the AccA family.</text>
</comment>
<evidence type="ECO:0000256" key="3">
    <source>
        <dbReference type="ARBA" id="ARBA00022679"/>
    </source>
</evidence>
<sequence>MRQFLDFEKPIAELESKIDELRRLSRPAASDGDPARGTDAPPAATGADASGYSIDEEVSRLSEKAEKQLRATYAKLTPWQKVQVARHSERPHALDYIRRLVTDYMPLAGDRSFSDDQAIVGGLGRFEGQPVVVIGTERGADLDTRLKHNFGMARPEGYRKAKRLVELAGRFGLPVLTFVDTPGAFPGIDAEARGQAEAIARSIEACLAAPVPILATIIGEGGSGGAVALASGDRVLMLEHSIYSVITPEACSSILWRDTSQASTAAEALRLTAQDLKGFGLIDEIVAEPVGGAHRDPNATIAAVGRAVAAALPALLALDPVALRLQRRDKYFAMGRQGLA</sequence>
<keyword evidence="8 10" id="KW-0275">Fatty acid biosynthesis</keyword>
<comment type="subcellular location">
    <subcellularLocation>
        <location evidence="10">Cytoplasm</location>
    </subcellularLocation>
</comment>
<feature type="domain" description="CoA carboxyltransferase C-terminal" evidence="12">
    <location>
        <begin position="61"/>
        <end position="314"/>
    </location>
</feature>
<dbReference type="NCBIfam" id="NF004344">
    <property type="entry name" value="PRK05724.1"/>
    <property type="match status" value="1"/>
</dbReference>
<comment type="catalytic activity">
    <reaction evidence="9 10">
        <text>N(6)-carboxybiotinyl-L-lysyl-[protein] + acetyl-CoA = N(6)-biotinyl-L-lysyl-[protein] + malonyl-CoA</text>
        <dbReference type="Rhea" id="RHEA:54728"/>
        <dbReference type="Rhea" id="RHEA-COMP:10505"/>
        <dbReference type="Rhea" id="RHEA-COMP:10506"/>
        <dbReference type="ChEBI" id="CHEBI:57288"/>
        <dbReference type="ChEBI" id="CHEBI:57384"/>
        <dbReference type="ChEBI" id="CHEBI:83144"/>
        <dbReference type="ChEBI" id="CHEBI:83145"/>
        <dbReference type="EC" id="2.1.3.15"/>
    </reaction>
</comment>
<keyword evidence="7 10" id="KW-0443">Lipid metabolism</keyword>
<comment type="function">
    <text evidence="10">Component of the acetyl coenzyme A carboxylase (ACC) complex. First, biotin carboxylase catalyzes the carboxylation of biotin on its carrier protein (BCCP) and then the CO(2) group is transferred by the carboxyltransferase to acetyl-CoA to form malonyl-CoA.</text>
</comment>
<dbReference type="EC" id="2.1.3.15" evidence="10"/>
<reference evidence="13 14" key="1">
    <citation type="submission" date="2022-06" db="EMBL/GenBank/DDBJ databases">
        <title>Rhizosaccharibacter gen. nov. sp. nov. KSS12, endophytic bacteria isolated from sugarcane.</title>
        <authorList>
            <person name="Pitiwittayakul N."/>
        </authorList>
    </citation>
    <scope>NUCLEOTIDE SEQUENCE [LARGE SCALE GENOMIC DNA]</scope>
    <source>
        <strain evidence="13 14">KSS12</strain>
    </source>
</reference>
<name>A0ABT1VXI5_9PROT</name>
<dbReference type="PANTHER" id="PTHR42853">
    <property type="entry name" value="ACETYL-COENZYME A CARBOXYLASE CARBOXYL TRANSFERASE SUBUNIT ALPHA"/>
    <property type="match status" value="1"/>
</dbReference>
<evidence type="ECO:0000256" key="2">
    <source>
        <dbReference type="ARBA" id="ARBA00022516"/>
    </source>
</evidence>
<dbReference type="NCBIfam" id="TIGR00513">
    <property type="entry name" value="accA"/>
    <property type="match status" value="1"/>
</dbReference>
<keyword evidence="14" id="KW-1185">Reference proteome</keyword>
<proteinExistence type="inferred from homology"/>
<comment type="pathway">
    <text evidence="1 10">Lipid metabolism; malonyl-CoA biosynthesis; malonyl-CoA from acetyl-CoA: step 1/1.</text>
</comment>
<evidence type="ECO:0000259" key="12">
    <source>
        <dbReference type="PROSITE" id="PS50989"/>
    </source>
</evidence>
<feature type="compositionally biased region" description="Low complexity" evidence="11">
    <location>
        <begin position="31"/>
        <end position="49"/>
    </location>
</feature>
<evidence type="ECO:0000313" key="13">
    <source>
        <dbReference type="EMBL" id="MCQ8240373.1"/>
    </source>
</evidence>
<comment type="subunit">
    <text evidence="10">Acetyl-CoA carboxylase is a heterohexamer composed of biotin carboxyl carrier protein (AccB), biotin carboxylase (AccC) and two subunits each of ACCase subunit alpha (AccA) and ACCase subunit beta (AccD).</text>
</comment>
<keyword evidence="10" id="KW-0963">Cytoplasm</keyword>
<keyword evidence="13" id="KW-0436">Ligase</keyword>
<dbReference type="NCBIfam" id="NF041504">
    <property type="entry name" value="AccA_sub"/>
    <property type="match status" value="1"/>
</dbReference>